<evidence type="ECO:0000256" key="9">
    <source>
        <dbReference type="ARBA" id="ARBA00023136"/>
    </source>
</evidence>
<comment type="caution">
    <text evidence="16">The sequence shown here is derived from an EMBL/GenBank/DDBJ whole genome shotgun (WGS) entry which is preliminary data.</text>
</comment>
<keyword evidence="2" id="KW-0600">Photoreceptor protein</keyword>
<dbReference type="PANTHER" id="PTHR24240">
    <property type="entry name" value="OPSIN"/>
    <property type="match status" value="1"/>
</dbReference>
<feature type="transmembrane region" description="Helical" evidence="14">
    <location>
        <begin position="64"/>
        <end position="84"/>
    </location>
</feature>
<protein>
    <recommendedName>
        <fullName evidence="15">G-protein coupled receptors family 1 profile domain-containing protein</fullName>
    </recommendedName>
</protein>
<comment type="subcellular location">
    <subcellularLocation>
        <location evidence="1">Membrane</location>
        <topology evidence="1">Multi-pass membrane protein</topology>
    </subcellularLocation>
</comment>
<evidence type="ECO:0000256" key="8">
    <source>
        <dbReference type="ARBA" id="ARBA00023040"/>
    </source>
</evidence>
<evidence type="ECO:0000256" key="3">
    <source>
        <dbReference type="ARBA" id="ARBA00022606"/>
    </source>
</evidence>
<evidence type="ECO:0000256" key="13">
    <source>
        <dbReference type="ARBA" id="ARBA00023224"/>
    </source>
</evidence>
<evidence type="ECO:0000256" key="10">
    <source>
        <dbReference type="ARBA" id="ARBA00023157"/>
    </source>
</evidence>
<organism evidence="16 17">
    <name type="scientific">Patella caerulea</name>
    <name type="common">Rayed Mediterranean limpet</name>
    <dbReference type="NCBI Taxonomy" id="87958"/>
    <lineage>
        <taxon>Eukaryota</taxon>
        <taxon>Metazoa</taxon>
        <taxon>Spiralia</taxon>
        <taxon>Lophotrochozoa</taxon>
        <taxon>Mollusca</taxon>
        <taxon>Gastropoda</taxon>
        <taxon>Patellogastropoda</taxon>
        <taxon>Patelloidea</taxon>
        <taxon>Patellidae</taxon>
        <taxon>Patella</taxon>
    </lineage>
</organism>
<evidence type="ECO:0000256" key="1">
    <source>
        <dbReference type="ARBA" id="ARBA00004141"/>
    </source>
</evidence>
<name>A0AAN8J569_PATCE</name>
<evidence type="ECO:0000256" key="7">
    <source>
        <dbReference type="ARBA" id="ARBA00022991"/>
    </source>
</evidence>
<feature type="transmembrane region" description="Helical" evidence="14">
    <location>
        <begin position="250"/>
        <end position="278"/>
    </location>
</feature>
<dbReference type="InterPro" id="IPR027430">
    <property type="entry name" value="Retinal_BS"/>
</dbReference>
<keyword evidence="9 14" id="KW-0472">Membrane</keyword>
<feature type="transmembrane region" description="Helical" evidence="14">
    <location>
        <begin position="104"/>
        <end position="124"/>
    </location>
</feature>
<dbReference type="FunFam" id="1.20.1070.10:FF:000219">
    <property type="entry name" value="Opsin 5-like 2"/>
    <property type="match status" value="1"/>
</dbReference>
<evidence type="ECO:0000256" key="14">
    <source>
        <dbReference type="SAM" id="Phobius"/>
    </source>
</evidence>
<keyword evidence="6 14" id="KW-1133">Transmembrane helix</keyword>
<keyword evidence="8" id="KW-0297">G-protein coupled receptor</keyword>
<feature type="transmembrane region" description="Helical" evidence="14">
    <location>
        <begin position="145"/>
        <end position="168"/>
    </location>
</feature>
<evidence type="ECO:0000313" key="17">
    <source>
        <dbReference type="Proteomes" id="UP001347796"/>
    </source>
</evidence>
<proteinExistence type="predicted"/>
<evidence type="ECO:0000256" key="2">
    <source>
        <dbReference type="ARBA" id="ARBA00022543"/>
    </source>
</evidence>
<dbReference type="PRINTS" id="PR00237">
    <property type="entry name" value="GPCRRHODOPSN"/>
</dbReference>
<dbReference type="GO" id="GO:0007601">
    <property type="term" value="P:visual perception"/>
    <property type="evidence" value="ECO:0007669"/>
    <property type="project" value="InterPro"/>
</dbReference>
<dbReference type="InterPro" id="IPR002962">
    <property type="entry name" value="Peropsin"/>
</dbReference>
<dbReference type="SUPFAM" id="SSF81321">
    <property type="entry name" value="Family A G protein-coupled receptor-like"/>
    <property type="match status" value="1"/>
</dbReference>
<gene>
    <name evidence="16" type="ORF">SNE40_018542</name>
</gene>
<feature type="transmembrane region" description="Helical" evidence="14">
    <location>
        <begin position="31"/>
        <end position="52"/>
    </location>
</feature>
<evidence type="ECO:0000256" key="4">
    <source>
        <dbReference type="ARBA" id="ARBA00022692"/>
    </source>
</evidence>
<keyword evidence="11" id="KW-0675">Receptor</keyword>
<dbReference type="InterPro" id="IPR050125">
    <property type="entry name" value="GPCR_opsins"/>
</dbReference>
<evidence type="ECO:0000256" key="6">
    <source>
        <dbReference type="ARBA" id="ARBA00022989"/>
    </source>
</evidence>
<feature type="domain" description="G-protein coupled receptors family 1 profile" evidence="15">
    <location>
        <begin position="43"/>
        <end position="304"/>
    </location>
</feature>
<keyword evidence="7" id="KW-0157">Chromophore</keyword>
<dbReference type="GO" id="GO:0016020">
    <property type="term" value="C:membrane"/>
    <property type="evidence" value="ECO:0007669"/>
    <property type="project" value="UniProtKB-SubCell"/>
</dbReference>
<evidence type="ECO:0000256" key="11">
    <source>
        <dbReference type="ARBA" id="ARBA00023170"/>
    </source>
</evidence>
<dbReference type="AlphaFoldDB" id="A0AAN8J569"/>
<dbReference type="Gene3D" id="1.20.1070.10">
    <property type="entry name" value="Rhodopsin 7-helix transmembrane proteins"/>
    <property type="match status" value="1"/>
</dbReference>
<keyword evidence="10" id="KW-1015">Disulfide bond</keyword>
<dbReference type="Proteomes" id="UP001347796">
    <property type="component" value="Unassembled WGS sequence"/>
</dbReference>
<keyword evidence="5" id="KW-0681">Retinal protein</keyword>
<dbReference type="GO" id="GO:0004930">
    <property type="term" value="F:G protein-coupled receptor activity"/>
    <property type="evidence" value="ECO:0007669"/>
    <property type="project" value="UniProtKB-KW"/>
</dbReference>
<dbReference type="Pfam" id="PF00001">
    <property type="entry name" value="7tm_1"/>
    <property type="match status" value="1"/>
</dbReference>
<dbReference type="PRINTS" id="PR01244">
    <property type="entry name" value="PEROPSIN"/>
</dbReference>
<sequence length="333" mass="37728">MTSTFVYDEYNSSSHFTDGKLSDGAYLATGVYLSIVAICATFGNILVLAVILRERKLRAKPHNMLIVNLAIADLGISFFGYPLTTISGFYGRWIFSQLACSVTGFFSFFLSMGSMNTLMCVSVYRYIMVCDSAKKKYLSLANTKYVIVGVWAHALFWTGLPLLGWGGYKLEPFGTSCSLDWANRAYSNITYLLCTIIVCYLIHVIIIGKCYYRIVITTRQLKLWENNSNRNLQTMSDVLWIHRVTTDKQVTIMCFALVTSFLIIWTPYAIVCLLYVIFPDIPVSLTTIPTMFCKAGCLMNPIIYFATNGKFRDVCRHLYCCCLYRKVENGIVP</sequence>
<accession>A0AAN8J569</accession>
<dbReference type="EMBL" id="JAZGQO010000014">
    <property type="protein sequence ID" value="KAK6170057.1"/>
    <property type="molecule type" value="Genomic_DNA"/>
</dbReference>
<dbReference type="PROSITE" id="PS50262">
    <property type="entry name" value="G_PROTEIN_RECEP_F1_2"/>
    <property type="match status" value="1"/>
</dbReference>
<evidence type="ECO:0000259" key="15">
    <source>
        <dbReference type="PROSITE" id="PS50262"/>
    </source>
</evidence>
<keyword evidence="12" id="KW-0325">Glycoprotein</keyword>
<dbReference type="GO" id="GO:0007602">
    <property type="term" value="P:phototransduction"/>
    <property type="evidence" value="ECO:0007669"/>
    <property type="project" value="UniProtKB-KW"/>
</dbReference>
<dbReference type="PROSITE" id="PS00238">
    <property type="entry name" value="OPSIN"/>
    <property type="match status" value="1"/>
</dbReference>
<dbReference type="InterPro" id="IPR000276">
    <property type="entry name" value="GPCR_Rhodpsn"/>
</dbReference>
<evidence type="ECO:0000256" key="12">
    <source>
        <dbReference type="ARBA" id="ARBA00023180"/>
    </source>
</evidence>
<keyword evidence="13" id="KW-0807">Transducer</keyword>
<dbReference type="GO" id="GO:0009881">
    <property type="term" value="F:photoreceptor activity"/>
    <property type="evidence" value="ECO:0007669"/>
    <property type="project" value="UniProtKB-KW"/>
</dbReference>
<evidence type="ECO:0000256" key="5">
    <source>
        <dbReference type="ARBA" id="ARBA00022925"/>
    </source>
</evidence>
<reference evidence="16 17" key="1">
    <citation type="submission" date="2024-01" db="EMBL/GenBank/DDBJ databases">
        <title>The genome of the rayed Mediterranean limpet Patella caerulea (Linnaeus, 1758).</title>
        <authorList>
            <person name="Anh-Thu Weber A."/>
            <person name="Halstead-Nussloch G."/>
        </authorList>
    </citation>
    <scope>NUCLEOTIDE SEQUENCE [LARGE SCALE GENOMIC DNA]</scope>
    <source>
        <strain evidence="16">AATW-2023a</strain>
        <tissue evidence="16">Whole specimen</tissue>
    </source>
</reference>
<feature type="transmembrane region" description="Helical" evidence="14">
    <location>
        <begin position="188"/>
        <end position="212"/>
    </location>
</feature>
<keyword evidence="4 14" id="KW-0812">Transmembrane</keyword>
<keyword evidence="3" id="KW-0716">Sensory transduction</keyword>
<keyword evidence="17" id="KW-1185">Reference proteome</keyword>
<dbReference type="InterPro" id="IPR017452">
    <property type="entry name" value="GPCR_Rhodpsn_7TM"/>
</dbReference>
<feature type="transmembrane region" description="Helical" evidence="14">
    <location>
        <begin position="284"/>
        <end position="306"/>
    </location>
</feature>
<evidence type="ECO:0000313" key="16">
    <source>
        <dbReference type="EMBL" id="KAK6170057.1"/>
    </source>
</evidence>